<evidence type="ECO:0000313" key="2">
    <source>
        <dbReference type="EMBL" id="KAI5312330.1"/>
    </source>
</evidence>
<reference evidence="2 3" key="1">
    <citation type="journal article" date="2022" name="G3 (Bethesda)">
        <title>Whole-genome sequence and methylome profiling of the almond [Prunus dulcis (Mill.) D.A. Webb] cultivar 'Nonpareil'.</title>
        <authorList>
            <person name="D'Amico-Willman K.M."/>
            <person name="Ouma W.Z."/>
            <person name="Meulia T."/>
            <person name="Sideli G.M."/>
            <person name="Gradziel T.M."/>
            <person name="Fresnedo-Ramirez J."/>
        </authorList>
    </citation>
    <scope>NUCLEOTIDE SEQUENCE [LARGE SCALE GENOMIC DNA]</scope>
    <source>
        <strain evidence="2">Clone GOH B32 T37-40</strain>
    </source>
</reference>
<keyword evidence="3" id="KW-1185">Reference proteome</keyword>
<feature type="compositionally biased region" description="Basic residues" evidence="1">
    <location>
        <begin position="144"/>
        <end position="157"/>
    </location>
</feature>
<feature type="region of interest" description="Disordered" evidence="1">
    <location>
        <begin position="1"/>
        <end position="171"/>
    </location>
</feature>
<dbReference type="EMBL" id="JAJFAZ020000008">
    <property type="protein sequence ID" value="KAI5312330.1"/>
    <property type="molecule type" value="Genomic_DNA"/>
</dbReference>
<dbReference type="AlphaFoldDB" id="A0AAD4UST9"/>
<dbReference type="Proteomes" id="UP001054821">
    <property type="component" value="Chromosome 8"/>
</dbReference>
<feature type="compositionally biased region" description="Basic residues" evidence="1">
    <location>
        <begin position="121"/>
        <end position="132"/>
    </location>
</feature>
<sequence length="171" mass="21504">MKIQEKYKAEIESMFSDPTIFEIERDLPTTQPTQPVEEKEEDKERRRQRRRKERRRERRSQEEKEEEKKQQEDKEDKEQQQEKEEEKKQQEDKEEDKEQQQEKEEEKKQDTPTPDVPTRIQRLKNRERKRHQASCYEYETDRQPKRRRQKRIMKKYHNLGLSLPRSQLRKH</sequence>
<accession>A0AAD4UST9</accession>
<protein>
    <submittedName>
        <fullName evidence="2">Uncharacterized protein</fullName>
    </submittedName>
</protein>
<name>A0AAD4UST9_PRUDU</name>
<comment type="caution">
    <text evidence="2">The sequence shown here is derived from an EMBL/GenBank/DDBJ whole genome shotgun (WGS) entry which is preliminary data.</text>
</comment>
<gene>
    <name evidence="2" type="ORF">L3X38_041503</name>
</gene>
<organism evidence="2 3">
    <name type="scientific">Prunus dulcis</name>
    <name type="common">Almond</name>
    <name type="synonym">Amygdalus dulcis</name>
    <dbReference type="NCBI Taxonomy" id="3755"/>
    <lineage>
        <taxon>Eukaryota</taxon>
        <taxon>Viridiplantae</taxon>
        <taxon>Streptophyta</taxon>
        <taxon>Embryophyta</taxon>
        <taxon>Tracheophyta</taxon>
        <taxon>Spermatophyta</taxon>
        <taxon>Magnoliopsida</taxon>
        <taxon>eudicotyledons</taxon>
        <taxon>Gunneridae</taxon>
        <taxon>Pentapetalae</taxon>
        <taxon>rosids</taxon>
        <taxon>fabids</taxon>
        <taxon>Rosales</taxon>
        <taxon>Rosaceae</taxon>
        <taxon>Amygdaloideae</taxon>
        <taxon>Amygdaleae</taxon>
        <taxon>Prunus</taxon>
    </lineage>
</organism>
<evidence type="ECO:0000313" key="3">
    <source>
        <dbReference type="Proteomes" id="UP001054821"/>
    </source>
</evidence>
<feature type="compositionally biased region" description="Basic and acidic residues" evidence="1">
    <location>
        <begin position="1"/>
        <end position="11"/>
    </location>
</feature>
<feature type="compositionally biased region" description="Basic and acidic residues" evidence="1">
    <location>
        <begin position="59"/>
        <end position="110"/>
    </location>
</feature>
<evidence type="ECO:0000256" key="1">
    <source>
        <dbReference type="SAM" id="MobiDB-lite"/>
    </source>
</evidence>
<proteinExistence type="predicted"/>
<feature type="compositionally biased region" description="Basic residues" evidence="1">
    <location>
        <begin position="46"/>
        <end position="58"/>
    </location>
</feature>